<dbReference type="InterPro" id="IPR016181">
    <property type="entry name" value="Acyl_CoA_acyltransferase"/>
</dbReference>
<accession>A0AAX3W6B3</accession>
<protein>
    <submittedName>
        <fullName evidence="2">GNAT family N-acetyltransferase</fullName>
        <ecNumber evidence="2">2.3.1.-</ecNumber>
    </submittedName>
</protein>
<sequence length="166" mass="19487">MKIRKLNKTDAIEFRELRLLALQTDAQAFASLYEDEVEYPFSRFEQRLESTDSKFTYGGFRNDELVCVATFYREGVKKLQHKGNIVAMYCKEKDRGSGVSESVVKELIKEASSIERLKVIDLTVLSMNDRAIQFYKKLGFERFATEPMAIYDGKQYYDEDMMRFYL</sequence>
<keyword evidence="2" id="KW-0012">Acyltransferase</keyword>
<reference evidence="2" key="1">
    <citation type="journal article" date="2023" name="Antibiotics">
        <title>Prevalence and Molecular Characterization of Methicillin-Resistant Staphylococci (MRS) and Mammaliicocci (MRM) in Dromedary Camels from Algeria: First Detection of SCCmec-mecC Hybrid in Methicillin-Resistant Mammaliicoccus lentus.</title>
        <authorList>
            <person name="Belhout C."/>
            <person name="Boyen F."/>
            <person name="Vereecke N."/>
            <person name="Theuns S."/>
            <person name="Taibi N."/>
            <person name="Stegger M."/>
            <person name="de la Fe-Rodriguez P.Y."/>
            <person name="Bouayad L."/>
            <person name="Elgroud R."/>
            <person name="Butaye P."/>
        </authorList>
    </citation>
    <scope>NUCLEOTIDE SEQUENCE</scope>
    <source>
        <strain evidence="2">7048</strain>
    </source>
</reference>
<dbReference type="Proteomes" id="UP001223261">
    <property type="component" value="Chromosome"/>
</dbReference>
<dbReference type="PROSITE" id="PS51186">
    <property type="entry name" value="GNAT"/>
    <property type="match status" value="1"/>
</dbReference>
<evidence type="ECO:0000259" key="1">
    <source>
        <dbReference type="PROSITE" id="PS51186"/>
    </source>
</evidence>
<feature type="domain" description="N-acetyltransferase" evidence="1">
    <location>
        <begin position="12"/>
        <end position="163"/>
    </location>
</feature>
<dbReference type="AlphaFoldDB" id="A0AAX3W6B3"/>
<dbReference type="GO" id="GO:0016747">
    <property type="term" value="F:acyltransferase activity, transferring groups other than amino-acyl groups"/>
    <property type="evidence" value="ECO:0007669"/>
    <property type="project" value="InterPro"/>
</dbReference>
<gene>
    <name evidence="2" type="ORF">PYH69_04075</name>
</gene>
<organism evidence="2 3">
    <name type="scientific">Mammaliicoccus lentus</name>
    <name type="common">Staphylococcus lentus</name>
    <dbReference type="NCBI Taxonomy" id="42858"/>
    <lineage>
        <taxon>Bacteria</taxon>
        <taxon>Bacillati</taxon>
        <taxon>Bacillota</taxon>
        <taxon>Bacilli</taxon>
        <taxon>Bacillales</taxon>
        <taxon>Staphylococcaceae</taxon>
        <taxon>Mammaliicoccus</taxon>
    </lineage>
</organism>
<name>A0AAX3W6B3_MAMLE</name>
<dbReference type="EC" id="2.3.1.-" evidence="2"/>
<dbReference type="RefSeq" id="WP_070044930.1">
    <property type="nucleotide sequence ID" value="NZ_CABIVY010000028.1"/>
</dbReference>
<dbReference type="Gene3D" id="3.40.630.30">
    <property type="match status" value="1"/>
</dbReference>
<evidence type="ECO:0000313" key="3">
    <source>
        <dbReference type="Proteomes" id="UP001223261"/>
    </source>
</evidence>
<dbReference type="EMBL" id="CP118848">
    <property type="protein sequence ID" value="WHI60818.1"/>
    <property type="molecule type" value="Genomic_DNA"/>
</dbReference>
<dbReference type="SUPFAM" id="SSF55729">
    <property type="entry name" value="Acyl-CoA N-acyltransferases (Nat)"/>
    <property type="match status" value="1"/>
</dbReference>
<dbReference type="Pfam" id="PF13420">
    <property type="entry name" value="Acetyltransf_4"/>
    <property type="match status" value="1"/>
</dbReference>
<keyword evidence="2" id="KW-0808">Transferase</keyword>
<proteinExistence type="predicted"/>
<evidence type="ECO:0000313" key="2">
    <source>
        <dbReference type="EMBL" id="WHI60818.1"/>
    </source>
</evidence>
<dbReference type="InterPro" id="IPR000182">
    <property type="entry name" value="GNAT_dom"/>
</dbReference>